<dbReference type="InterPro" id="IPR001296">
    <property type="entry name" value="Glyco_trans_1"/>
</dbReference>
<proteinExistence type="predicted"/>
<dbReference type="Proteomes" id="UP000460318">
    <property type="component" value="Unassembled WGS sequence"/>
</dbReference>
<feature type="domain" description="Glycosyl transferase family 1" evidence="1">
    <location>
        <begin position="162"/>
        <end position="329"/>
    </location>
</feature>
<comment type="caution">
    <text evidence="2">The sequence shown here is derived from an EMBL/GenBank/DDBJ whole genome shotgun (WGS) entry which is preliminary data.</text>
</comment>
<evidence type="ECO:0000313" key="2">
    <source>
        <dbReference type="EMBL" id="MWV46836.1"/>
    </source>
</evidence>
<protein>
    <submittedName>
        <fullName evidence="2">Glycosyltransferase</fullName>
    </submittedName>
</protein>
<gene>
    <name evidence="2" type="ORF">GRF59_24815</name>
</gene>
<evidence type="ECO:0000313" key="3">
    <source>
        <dbReference type="Proteomes" id="UP000460318"/>
    </source>
</evidence>
<accession>A0A7X3LIC4</accession>
<keyword evidence="2" id="KW-0808">Transferase</keyword>
<keyword evidence="3" id="KW-1185">Reference proteome</keyword>
<sequence>MNVLFVFYVPSGGMDTLNRLRCKALKKYGIHASCLYFHWGAGVQNNDGVPMYITNNDDEIRWILAAGQYDVIVVTTDHMSFPRFRQLGYTGKLVLEIQGYGSKENARKQLTEAMPYVNSYANALLNPCTPHIAALFQELYSHIPQFHFPNCFDSEAFTYRPGAKPEQPIIAWLGRMEDNKNWREFLLIGHQLAYYIPNLEMWMFEDPNLSDPCEREQYEHMVDNLGLRQRLTLRSNVANVQMQYFYSLIGDSGGFMCSTSKVEGGPLSVLEAISCRCPVLATNSDGVALCIRHNETGKNYMLGNIAQAVQEALDLILNTTQRENIRHNALRMLQTEFNPHVYCVSFIQMLNQI</sequence>
<dbReference type="CDD" id="cd03801">
    <property type="entry name" value="GT4_PimA-like"/>
    <property type="match status" value="1"/>
</dbReference>
<dbReference type="EMBL" id="WUBI01000005">
    <property type="protein sequence ID" value="MWV46836.1"/>
    <property type="molecule type" value="Genomic_DNA"/>
</dbReference>
<dbReference type="Gene3D" id="3.40.50.2000">
    <property type="entry name" value="Glycogen Phosphorylase B"/>
    <property type="match status" value="1"/>
</dbReference>
<name>A0A7X3LIC4_9BACL</name>
<dbReference type="RefSeq" id="WP_160500434.1">
    <property type="nucleotide sequence ID" value="NZ_WUBI01000005.1"/>
</dbReference>
<dbReference type="Pfam" id="PF00534">
    <property type="entry name" value="Glycos_transf_1"/>
    <property type="match status" value="1"/>
</dbReference>
<dbReference type="PANTHER" id="PTHR12526">
    <property type="entry name" value="GLYCOSYLTRANSFERASE"/>
    <property type="match status" value="1"/>
</dbReference>
<organism evidence="2 3">
    <name type="scientific">Paenibacillus dendrobii</name>
    <dbReference type="NCBI Taxonomy" id="2691084"/>
    <lineage>
        <taxon>Bacteria</taxon>
        <taxon>Bacillati</taxon>
        <taxon>Bacillota</taxon>
        <taxon>Bacilli</taxon>
        <taxon>Bacillales</taxon>
        <taxon>Paenibacillaceae</taxon>
        <taxon>Paenibacillus</taxon>
    </lineage>
</organism>
<dbReference type="AlphaFoldDB" id="A0A7X3LIC4"/>
<dbReference type="GO" id="GO:0016757">
    <property type="term" value="F:glycosyltransferase activity"/>
    <property type="evidence" value="ECO:0007669"/>
    <property type="project" value="InterPro"/>
</dbReference>
<reference evidence="2 3" key="1">
    <citation type="submission" date="2019-12" db="EMBL/GenBank/DDBJ databases">
        <title>Paenibacillus sp. nov., an endophytic bacterium isolated from the stem of Dendrobium.</title>
        <authorList>
            <person name="Zhao R."/>
        </authorList>
    </citation>
    <scope>NUCLEOTIDE SEQUENCE [LARGE SCALE GENOMIC DNA]</scope>
    <source>
        <strain evidence="2 3">HJL G12</strain>
    </source>
</reference>
<dbReference type="SUPFAM" id="SSF53756">
    <property type="entry name" value="UDP-Glycosyltransferase/glycogen phosphorylase"/>
    <property type="match status" value="1"/>
</dbReference>
<evidence type="ECO:0000259" key="1">
    <source>
        <dbReference type="Pfam" id="PF00534"/>
    </source>
</evidence>